<organism evidence="2 3">
    <name type="scientific">Limnoraphis robusta CS-951</name>
    <dbReference type="NCBI Taxonomy" id="1637645"/>
    <lineage>
        <taxon>Bacteria</taxon>
        <taxon>Bacillati</taxon>
        <taxon>Cyanobacteriota</taxon>
        <taxon>Cyanophyceae</taxon>
        <taxon>Oscillatoriophycideae</taxon>
        <taxon>Oscillatoriales</taxon>
        <taxon>Sirenicapillariaceae</taxon>
        <taxon>Limnoraphis</taxon>
    </lineage>
</organism>
<comment type="caution">
    <text evidence="2">The sequence shown here is derived from an EMBL/GenBank/DDBJ whole genome shotgun (WGS) entry which is preliminary data.</text>
</comment>
<accession>A0A0F5Y6F4</accession>
<sequence>MRQISASQVRELTTDIEVELERLGRLESGINQVQQEMRRTPELATIFYESVALKLHNFYTGCERIFQLIASELNGILPSSYDWYKRLLNRMGVEREGLPKVLSQDTISRLQDYLGFRHIVRNLYGFELDPVRLEQLIEQYPPVWHQFQDEVRQFLNELQNLAEQLEGDNSF</sequence>
<dbReference type="InterPro" id="IPR037038">
    <property type="entry name" value="HepT-like_sf"/>
</dbReference>
<evidence type="ECO:0000313" key="2">
    <source>
        <dbReference type="EMBL" id="KKD34449.1"/>
    </source>
</evidence>
<protein>
    <recommendedName>
        <fullName evidence="1">HepT-like domain-containing protein</fullName>
    </recommendedName>
</protein>
<gene>
    <name evidence="2" type="ORF">WN50_30820</name>
</gene>
<dbReference type="OrthoDB" id="9792853at2"/>
<dbReference type="InterPro" id="IPR048769">
    <property type="entry name" value="HepT-like_dom"/>
</dbReference>
<name>A0A0F5Y6F4_9CYAN</name>
<dbReference type="Pfam" id="PF20797">
    <property type="entry name" value="HepT-like_2"/>
    <property type="match status" value="1"/>
</dbReference>
<evidence type="ECO:0000313" key="3">
    <source>
        <dbReference type="Proteomes" id="UP000033607"/>
    </source>
</evidence>
<dbReference type="Gene3D" id="1.20.120.580">
    <property type="entry name" value="bsu32300-like"/>
    <property type="match status" value="1"/>
</dbReference>
<proteinExistence type="predicted"/>
<dbReference type="AlphaFoldDB" id="A0A0F5Y6F4"/>
<feature type="domain" description="HepT-like" evidence="1">
    <location>
        <begin position="51"/>
        <end position="157"/>
    </location>
</feature>
<dbReference type="RefSeq" id="WP_046282447.1">
    <property type="nucleotide sequence ID" value="NZ_LATL02000268.1"/>
</dbReference>
<dbReference type="Proteomes" id="UP000033607">
    <property type="component" value="Unassembled WGS sequence"/>
</dbReference>
<reference evidence="2 3" key="1">
    <citation type="submission" date="2015-06" db="EMBL/GenBank/DDBJ databases">
        <title>Draft genome assembly of filamentous brackish cyanobacterium Limnoraphis robusta strain CS-951.</title>
        <authorList>
            <person name="Willis A."/>
            <person name="Parks M."/>
            <person name="Burford M.A."/>
        </authorList>
    </citation>
    <scope>NUCLEOTIDE SEQUENCE [LARGE SCALE GENOMIC DNA]</scope>
    <source>
        <strain evidence="2 3">CS-951</strain>
    </source>
</reference>
<evidence type="ECO:0000259" key="1">
    <source>
        <dbReference type="Pfam" id="PF20797"/>
    </source>
</evidence>
<dbReference type="EMBL" id="LATL02000268">
    <property type="protein sequence ID" value="KKD34449.1"/>
    <property type="molecule type" value="Genomic_DNA"/>
</dbReference>
<dbReference type="PATRIC" id="fig|1637645.4.peg.5337"/>